<accession>A0A8J7M746</accession>
<dbReference type="PANTHER" id="PTHR11895:SF176">
    <property type="entry name" value="AMIDASE AMID-RELATED"/>
    <property type="match status" value="1"/>
</dbReference>
<dbReference type="PROSITE" id="PS00571">
    <property type="entry name" value="AMIDASES"/>
    <property type="match status" value="1"/>
</dbReference>
<dbReference type="InterPro" id="IPR020556">
    <property type="entry name" value="Amidase_CS"/>
</dbReference>
<dbReference type="Pfam" id="PF01425">
    <property type="entry name" value="Amidase"/>
    <property type="match status" value="1"/>
</dbReference>
<dbReference type="AlphaFoldDB" id="A0A8J7M746"/>
<name>A0A8J7M746_9RHOB</name>
<dbReference type="RefSeq" id="WP_200609728.1">
    <property type="nucleotide sequence ID" value="NZ_JAEHHL010000006.1"/>
</dbReference>
<gene>
    <name evidence="3" type="ORF">H0I76_09970</name>
</gene>
<reference evidence="3" key="1">
    <citation type="submission" date="2020-12" db="EMBL/GenBank/DDBJ databases">
        <title>Bacterial taxonomy.</title>
        <authorList>
            <person name="Pan X."/>
        </authorList>
    </citation>
    <scope>NUCLEOTIDE SEQUENCE</scope>
    <source>
        <strain evidence="3">M0105</strain>
    </source>
</reference>
<feature type="region of interest" description="Disordered" evidence="1">
    <location>
        <begin position="61"/>
        <end position="81"/>
    </location>
</feature>
<dbReference type="PANTHER" id="PTHR11895">
    <property type="entry name" value="TRANSAMIDASE"/>
    <property type="match status" value="1"/>
</dbReference>
<evidence type="ECO:0000313" key="3">
    <source>
        <dbReference type="EMBL" id="MBK0399518.1"/>
    </source>
</evidence>
<evidence type="ECO:0000256" key="1">
    <source>
        <dbReference type="SAM" id="MobiDB-lite"/>
    </source>
</evidence>
<evidence type="ECO:0000313" key="4">
    <source>
        <dbReference type="Proteomes" id="UP000655420"/>
    </source>
</evidence>
<feature type="domain" description="Amidase" evidence="2">
    <location>
        <begin position="103"/>
        <end position="524"/>
    </location>
</feature>
<dbReference type="InterPro" id="IPR023631">
    <property type="entry name" value="Amidase_dom"/>
</dbReference>
<keyword evidence="4" id="KW-1185">Reference proteome</keyword>
<protein>
    <submittedName>
        <fullName evidence="3">Amidase</fullName>
    </submittedName>
</protein>
<dbReference type="GO" id="GO:0003824">
    <property type="term" value="F:catalytic activity"/>
    <property type="evidence" value="ECO:0007669"/>
    <property type="project" value="InterPro"/>
</dbReference>
<proteinExistence type="predicted"/>
<dbReference type="Gene3D" id="3.90.1300.10">
    <property type="entry name" value="Amidase signature (AS) domain"/>
    <property type="match status" value="1"/>
</dbReference>
<dbReference type="Proteomes" id="UP000655420">
    <property type="component" value="Unassembled WGS sequence"/>
</dbReference>
<sequence length="546" mass="55996">MTGSDDWVAILAAQGIDEAMIAAARETAEQHSAFATGLSHDPFEAADPSVYPAALRSIAENPATGGGAPPPAAEPAPADATTGASVEAVAALVRTRAVSATELAERHLAALQTATGRLNSVARLEPEAALKQARAVDDALAAGEDPGPLCGVPMAHKDLYGRAGWVIEAGSTILKGHVARVTGPALRALDRAGAVDLGRLNTVEFALGPDGRNVHTGPVLNPWNTAHLPGGSSSGSAASVAAGAVAAALGSDTGGSIRLPAAACGLVGLKPTAGLIGRSGVFPLAGSLDTVGPLCRTVRDAALMTQVMAGHDPEDPQSVRRPPVDLMAGIEDGLKGLRIGIAERYFFAPLSDDLGRQMEDVGRLIEAEGATVSKVDLPGIEHANRLNVIVINVEAAAQHRDWLRTRAPDYGPETLGRMAAGLFVTGAAYVAALGQRARLLRAVLDGPLAQVDAILAPVWPFEPPPIAGDPVGGSAAKIEDTGHCTRPFNFLGLPAVTLPCGISANGLPVAFQLVGRPFAEATILRAARAYERARAFGDEHRPQVAV</sequence>
<dbReference type="SUPFAM" id="SSF75304">
    <property type="entry name" value="Amidase signature (AS) enzymes"/>
    <property type="match status" value="1"/>
</dbReference>
<dbReference type="EMBL" id="JAEHHL010000006">
    <property type="protein sequence ID" value="MBK0399518.1"/>
    <property type="molecule type" value="Genomic_DNA"/>
</dbReference>
<comment type="caution">
    <text evidence="3">The sequence shown here is derived from an EMBL/GenBank/DDBJ whole genome shotgun (WGS) entry which is preliminary data.</text>
</comment>
<organism evidence="3 4">
    <name type="scientific">Thermohalobaculum xanthum</name>
    <dbReference type="NCBI Taxonomy" id="2753746"/>
    <lineage>
        <taxon>Bacteria</taxon>
        <taxon>Pseudomonadati</taxon>
        <taxon>Pseudomonadota</taxon>
        <taxon>Alphaproteobacteria</taxon>
        <taxon>Rhodobacterales</taxon>
        <taxon>Paracoccaceae</taxon>
        <taxon>Thermohalobaculum</taxon>
    </lineage>
</organism>
<dbReference type="InterPro" id="IPR036928">
    <property type="entry name" value="AS_sf"/>
</dbReference>
<dbReference type="InterPro" id="IPR000120">
    <property type="entry name" value="Amidase"/>
</dbReference>
<evidence type="ECO:0000259" key="2">
    <source>
        <dbReference type="Pfam" id="PF01425"/>
    </source>
</evidence>